<keyword evidence="3 6" id="KW-0732">Signal</keyword>
<organism evidence="9 10">
    <name type="scientific">Xanthocytophaga agilis</name>
    <dbReference type="NCBI Taxonomy" id="3048010"/>
    <lineage>
        <taxon>Bacteria</taxon>
        <taxon>Pseudomonadati</taxon>
        <taxon>Bacteroidota</taxon>
        <taxon>Cytophagia</taxon>
        <taxon>Cytophagales</taxon>
        <taxon>Rhodocytophagaceae</taxon>
        <taxon>Xanthocytophaga</taxon>
    </lineage>
</organism>
<comment type="similarity">
    <text evidence="2">Belongs to the SusD family.</text>
</comment>
<dbReference type="Proteomes" id="UP001232063">
    <property type="component" value="Unassembled WGS sequence"/>
</dbReference>
<keyword evidence="5" id="KW-0998">Cell outer membrane</keyword>
<dbReference type="Gene3D" id="1.25.40.390">
    <property type="match status" value="1"/>
</dbReference>
<dbReference type="Pfam" id="PF14322">
    <property type="entry name" value="SusD-like_3"/>
    <property type="match status" value="1"/>
</dbReference>
<feature type="signal peptide" evidence="6">
    <location>
        <begin position="1"/>
        <end position="20"/>
    </location>
</feature>
<accession>A0AAE3UJE2</accession>
<comment type="subcellular location">
    <subcellularLocation>
        <location evidence="1">Cell outer membrane</location>
    </subcellularLocation>
</comment>
<evidence type="ECO:0000259" key="7">
    <source>
        <dbReference type="Pfam" id="PF07980"/>
    </source>
</evidence>
<evidence type="ECO:0000256" key="5">
    <source>
        <dbReference type="ARBA" id="ARBA00023237"/>
    </source>
</evidence>
<evidence type="ECO:0000256" key="4">
    <source>
        <dbReference type="ARBA" id="ARBA00023136"/>
    </source>
</evidence>
<feature type="chain" id="PRO_5042243399" evidence="6">
    <location>
        <begin position="21"/>
        <end position="482"/>
    </location>
</feature>
<evidence type="ECO:0000313" key="10">
    <source>
        <dbReference type="Proteomes" id="UP001232063"/>
    </source>
</evidence>
<dbReference type="InterPro" id="IPR011990">
    <property type="entry name" value="TPR-like_helical_dom_sf"/>
</dbReference>
<keyword evidence="4" id="KW-0472">Membrane</keyword>
<evidence type="ECO:0000256" key="2">
    <source>
        <dbReference type="ARBA" id="ARBA00006275"/>
    </source>
</evidence>
<name>A0AAE3UJE2_9BACT</name>
<dbReference type="EMBL" id="JASJOU010000018">
    <property type="protein sequence ID" value="MDJ1505802.1"/>
    <property type="molecule type" value="Genomic_DNA"/>
</dbReference>
<evidence type="ECO:0000256" key="1">
    <source>
        <dbReference type="ARBA" id="ARBA00004442"/>
    </source>
</evidence>
<dbReference type="SUPFAM" id="SSF48452">
    <property type="entry name" value="TPR-like"/>
    <property type="match status" value="1"/>
</dbReference>
<gene>
    <name evidence="9" type="ORF">QNI22_34415</name>
</gene>
<protein>
    <submittedName>
        <fullName evidence="9">RagB/SusD family nutrient uptake outer membrane protein</fullName>
    </submittedName>
</protein>
<evidence type="ECO:0000259" key="8">
    <source>
        <dbReference type="Pfam" id="PF14322"/>
    </source>
</evidence>
<proteinExistence type="inferred from homology"/>
<dbReference type="Pfam" id="PF07980">
    <property type="entry name" value="SusD_RagB"/>
    <property type="match status" value="1"/>
</dbReference>
<keyword evidence="10" id="KW-1185">Reference proteome</keyword>
<sequence length="482" mass="54909">MKKIVFILSVLILFPFSGCSDDLLTSTPYGQSTSDRFWRNADDVVAATNAIYEPMLAEDFLGHAEMTFDICSDDMWRAGDHGEDQAIEDFTFDPSNPQLRYSWSYKYEMISRANAVLINASKAEMDESLRKRCLGEAYFLRGFAYWRLYLIYGEVPVFTEEDVLAGNLNKAKSTFEQMQTQIESDWLKAVDMLPVSYDANNLGRASQGTAYGFLTKLYVYEQQWAKAIQTGEKITTNAAYKLADSFVENFQIATENNPEVLFALQYKDGWTGDDCPAIYTTPRPWGGWDFQEPIQDLVDEFEEGDPRLSYTVFRPGDQVDLGGEEGVQQYTTDLSQTGYHFRKYASWRTTGGLDQGQNAPLLRSADVYLLVAEAKIQSGQSGDAELNAVRIRNGLQPKSGATMEDIIHERRVELACENERHQDLMRWDKAGVIDIVAHYKKDRGPLKPARNFQRPKHYYFALPQREIDLSNGVLKQNENYAQ</sequence>
<dbReference type="InterPro" id="IPR012944">
    <property type="entry name" value="SusD_RagB_dom"/>
</dbReference>
<feature type="domain" description="SusD-like N-terminal" evidence="8">
    <location>
        <begin position="63"/>
        <end position="218"/>
    </location>
</feature>
<dbReference type="AlphaFoldDB" id="A0AAE3UJE2"/>
<comment type="caution">
    <text evidence="9">The sequence shown here is derived from an EMBL/GenBank/DDBJ whole genome shotgun (WGS) entry which is preliminary data.</text>
</comment>
<dbReference type="CDD" id="cd08977">
    <property type="entry name" value="SusD"/>
    <property type="match status" value="1"/>
</dbReference>
<reference evidence="9" key="1">
    <citation type="submission" date="2023-05" db="EMBL/GenBank/DDBJ databases">
        <authorList>
            <person name="Zhang X."/>
        </authorList>
    </citation>
    <scope>NUCLEOTIDE SEQUENCE</scope>
    <source>
        <strain evidence="9">BD1B2-1</strain>
    </source>
</reference>
<evidence type="ECO:0000313" key="9">
    <source>
        <dbReference type="EMBL" id="MDJ1505802.1"/>
    </source>
</evidence>
<feature type="domain" description="RagB/SusD" evidence="7">
    <location>
        <begin position="236"/>
        <end position="480"/>
    </location>
</feature>
<dbReference type="GO" id="GO:0009279">
    <property type="term" value="C:cell outer membrane"/>
    <property type="evidence" value="ECO:0007669"/>
    <property type="project" value="UniProtKB-SubCell"/>
</dbReference>
<evidence type="ECO:0000256" key="3">
    <source>
        <dbReference type="ARBA" id="ARBA00022729"/>
    </source>
</evidence>
<dbReference type="RefSeq" id="WP_314518231.1">
    <property type="nucleotide sequence ID" value="NZ_JASJOU010000018.1"/>
</dbReference>
<dbReference type="InterPro" id="IPR033985">
    <property type="entry name" value="SusD-like_N"/>
</dbReference>
<evidence type="ECO:0000256" key="6">
    <source>
        <dbReference type="SAM" id="SignalP"/>
    </source>
</evidence>